<dbReference type="InterPro" id="IPR013320">
    <property type="entry name" value="ConA-like_dom_sf"/>
</dbReference>
<evidence type="ECO:0000259" key="2">
    <source>
        <dbReference type="PROSITE" id="PS50025"/>
    </source>
</evidence>
<name>A0A3P7N7K2_THECL</name>
<dbReference type="InterPro" id="IPR001791">
    <property type="entry name" value="Laminin_G"/>
</dbReference>
<dbReference type="PANTHER" id="PTHR15036">
    <property type="entry name" value="PIKACHURIN-LIKE PROTEIN"/>
    <property type="match status" value="1"/>
</dbReference>
<dbReference type="Gene3D" id="2.60.120.200">
    <property type="match status" value="2"/>
</dbReference>
<evidence type="ECO:0000256" key="1">
    <source>
        <dbReference type="PROSITE-ProRule" id="PRU00122"/>
    </source>
</evidence>
<feature type="domain" description="Laminin G" evidence="2">
    <location>
        <begin position="64"/>
        <end position="251"/>
    </location>
</feature>
<dbReference type="EMBL" id="UYYF01004316">
    <property type="protein sequence ID" value="VDN02226.1"/>
    <property type="molecule type" value="Genomic_DNA"/>
</dbReference>
<dbReference type="CDD" id="cd00110">
    <property type="entry name" value="LamG"/>
    <property type="match status" value="2"/>
</dbReference>
<dbReference type="PANTHER" id="PTHR15036:SF85">
    <property type="entry name" value="SP2353, ISOFORM A"/>
    <property type="match status" value="1"/>
</dbReference>
<comment type="caution">
    <text evidence="1">Lacks conserved residue(s) required for the propagation of feature annotation.</text>
</comment>
<organism evidence="3 4">
    <name type="scientific">Thelazia callipaeda</name>
    <name type="common">Oriental eyeworm</name>
    <name type="synonym">Parasitic nematode</name>
    <dbReference type="NCBI Taxonomy" id="103827"/>
    <lineage>
        <taxon>Eukaryota</taxon>
        <taxon>Metazoa</taxon>
        <taxon>Ecdysozoa</taxon>
        <taxon>Nematoda</taxon>
        <taxon>Chromadorea</taxon>
        <taxon>Rhabditida</taxon>
        <taxon>Spirurina</taxon>
        <taxon>Spiruromorpha</taxon>
        <taxon>Thelazioidea</taxon>
        <taxon>Thelaziidae</taxon>
        <taxon>Thelazia</taxon>
    </lineage>
</organism>
<gene>
    <name evidence="3" type="ORF">TCLT_LOCUS5027</name>
</gene>
<proteinExistence type="predicted"/>
<keyword evidence="4" id="KW-1185">Reference proteome</keyword>
<dbReference type="OrthoDB" id="88467at2759"/>
<dbReference type="AlphaFoldDB" id="A0A3P7N7K2"/>
<protein>
    <recommendedName>
        <fullName evidence="2">Laminin G domain-containing protein</fullName>
    </recommendedName>
</protein>
<dbReference type="Pfam" id="PF00054">
    <property type="entry name" value="Laminin_G_1"/>
    <property type="match status" value="2"/>
</dbReference>
<reference evidence="3 4" key="1">
    <citation type="submission" date="2018-11" db="EMBL/GenBank/DDBJ databases">
        <authorList>
            <consortium name="Pathogen Informatics"/>
        </authorList>
    </citation>
    <scope>NUCLEOTIDE SEQUENCE [LARGE SCALE GENOMIC DNA]</scope>
</reference>
<feature type="domain" description="Laminin G" evidence="2">
    <location>
        <begin position="281"/>
        <end position="459"/>
    </location>
</feature>
<dbReference type="GO" id="GO:0016020">
    <property type="term" value="C:membrane"/>
    <property type="evidence" value="ECO:0007669"/>
    <property type="project" value="UniProtKB-SubCell"/>
</dbReference>
<dbReference type="Proteomes" id="UP000276776">
    <property type="component" value="Unassembled WGS sequence"/>
</dbReference>
<dbReference type="SMART" id="SM00282">
    <property type="entry name" value="LamG"/>
    <property type="match status" value="2"/>
</dbReference>
<evidence type="ECO:0000313" key="4">
    <source>
        <dbReference type="Proteomes" id="UP000276776"/>
    </source>
</evidence>
<sequence>MQFAQNSLFFFSFSLNSKIYAIEWENALKLNHPYLIRVNFLNDQITLAVDDLSAMIFKLPLEINNPLAQISSVYLGYAPIKNLKYEKLEVELWLKSLDPDGLVFYWADMNAKSEYINGDFVALVLIASHAHFFWNLGSGISYCRSSTTLSNDHFHSIRFGRHLRTGFIQVDNEMTTTQTSEAGASYLNVNNGKAFLGNVPNRSILPSEIPEFTVPFRGAIQRLSINELLFSKLLKEFQRFGKVLQYEGFPCADEECQEKSICFPKLNEYSCRNNNCNPNESMQFDGNTEYPLLTKTIRTKRSKQKTDYQFMLKTNESQGLIWWEGTSDSIKLHYLAIFISAGKLTFSIKFNSESKVKAIGSNVIINDNCWHNVKLLREKRKIVFETDKEKIIHVLPPDGAELITNEVIWIVLILGGRKKVLHNFPLQTLFKGCLGDIRIASKLISIEQELSSNRIPQKCKN</sequence>
<dbReference type="InterPro" id="IPR050372">
    <property type="entry name" value="Neurexin-related_CASP"/>
</dbReference>
<accession>A0A3P7N7K2</accession>
<dbReference type="SUPFAM" id="SSF49899">
    <property type="entry name" value="Concanavalin A-like lectins/glucanases"/>
    <property type="match status" value="2"/>
</dbReference>
<evidence type="ECO:0000313" key="3">
    <source>
        <dbReference type="EMBL" id="VDN02226.1"/>
    </source>
</evidence>
<dbReference type="STRING" id="103827.A0A3P7N7K2"/>
<dbReference type="PROSITE" id="PS50025">
    <property type="entry name" value="LAM_G_DOMAIN"/>
    <property type="match status" value="2"/>
</dbReference>